<evidence type="ECO:0000313" key="3">
    <source>
        <dbReference type="EMBL" id="KKL47916.1"/>
    </source>
</evidence>
<dbReference type="SUPFAM" id="SSF48013">
    <property type="entry name" value="NusB-like"/>
    <property type="match status" value="1"/>
</dbReference>
<dbReference type="AlphaFoldDB" id="A0A0F9D2E0"/>
<feature type="domain" description="NusB/RsmB/TIM44" evidence="2">
    <location>
        <begin position="1"/>
        <end position="77"/>
    </location>
</feature>
<dbReference type="InterPro" id="IPR006027">
    <property type="entry name" value="NusB_RsmB_TIM44"/>
</dbReference>
<dbReference type="EMBL" id="LAZR01033496">
    <property type="protein sequence ID" value="KKL47916.1"/>
    <property type="molecule type" value="Genomic_DNA"/>
</dbReference>
<dbReference type="GO" id="GO:0006355">
    <property type="term" value="P:regulation of DNA-templated transcription"/>
    <property type="evidence" value="ECO:0007669"/>
    <property type="project" value="InterPro"/>
</dbReference>
<comment type="caution">
    <text evidence="3">The sequence shown here is derived from an EMBL/GenBank/DDBJ whole genome shotgun (WGS) entry which is preliminary data.</text>
</comment>
<reference evidence="3" key="1">
    <citation type="journal article" date="2015" name="Nature">
        <title>Complex archaea that bridge the gap between prokaryotes and eukaryotes.</title>
        <authorList>
            <person name="Spang A."/>
            <person name="Saw J.H."/>
            <person name="Jorgensen S.L."/>
            <person name="Zaremba-Niedzwiedzka K."/>
            <person name="Martijn J."/>
            <person name="Lind A.E."/>
            <person name="van Eijk R."/>
            <person name="Schleper C."/>
            <person name="Guy L."/>
            <person name="Ettema T.J."/>
        </authorList>
    </citation>
    <scope>NUCLEOTIDE SEQUENCE</scope>
</reference>
<dbReference type="InterPro" id="IPR035926">
    <property type="entry name" value="NusB-like_sf"/>
</dbReference>
<name>A0A0F9D2E0_9ZZZZ</name>
<proteinExistence type="predicted"/>
<dbReference type="Pfam" id="PF01029">
    <property type="entry name" value="NusB"/>
    <property type="match status" value="1"/>
</dbReference>
<evidence type="ECO:0000259" key="2">
    <source>
        <dbReference type="Pfam" id="PF01029"/>
    </source>
</evidence>
<sequence>MNVRVAAAKIIASILNDEGSLSTLLPQYTPKVEERDRGLLQQLCYGTLRYYPRIAVYLNLLLAKPFKAEDRDLEAVLA</sequence>
<organism evidence="3">
    <name type="scientific">marine sediment metagenome</name>
    <dbReference type="NCBI Taxonomy" id="412755"/>
    <lineage>
        <taxon>unclassified sequences</taxon>
        <taxon>metagenomes</taxon>
        <taxon>ecological metagenomes</taxon>
    </lineage>
</organism>
<keyword evidence="1" id="KW-0694">RNA-binding</keyword>
<evidence type="ECO:0000256" key="1">
    <source>
        <dbReference type="ARBA" id="ARBA00022884"/>
    </source>
</evidence>
<dbReference type="Gene3D" id="1.10.940.10">
    <property type="entry name" value="NusB-like"/>
    <property type="match status" value="1"/>
</dbReference>
<accession>A0A0F9D2E0</accession>
<protein>
    <recommendedName>
        <fullName evidence="2">NusB/RsmB/TIM44 domain-containing protein</fullName>
    </recommendedName>
</protein>
<feature type="non-terminal residue" evidence="3">
    <location>
        <position position="78"/>
    </location>
</feature>
<dbReference type="GO" id="GO:0003723">
    <property type="term" value="F:RNA binding"/>
    <property type="evidence" value="ECO:0007669"/>
    <property type="project" value="UniProtKB-KW"/>
</dbReference>
<gene>
    <name evidence="3" type="ORF">LCGC14_2330770</name>
</gene>